<gene>
    <name evidence="9" type="ORF">J4G78_14535</name>
</gene>
<evidence type="ECO:0000259" key="8">
    <source>
        <dbReference type="Pfam" id="PF04024"/>
    </source>
</evidence>
<evidence type="ECO:0000313" key="9">
    <source>
        <dbReference type="EMBL" id="QTD55409.1"/>
    </source>
</evidence>
<dbReference type="Pfam" id="PF04024">
    <property type="entry name" value="PspC"/>
    <property type="match status" value="1"/>
</dbReference>
<dbReference type="Proteomes" id="UP000663923">
    <property type="component" value="Chromosome"/>
</dbReference>
<evidence type="ECO:0000256" key="4">
    <source>
        <dbReference type="ARBA" id="ARBA00022989"/>
    </source>
</evidence>
<evidence type="ECO:0000256" key="2">
    <source>
        <dbReference type="ARBA" id="ARBA00022475"/>
    </source>
</evidence>
<keyword evidence="3 7" id="KW-0812">Transmembrane</keyword>
<protein>
    <submittedName>
        <fullName evidence="9">PspC domain-containing protein</fullName>
    </submittedName>
</protein>
<dbReference type="EMBL" id="CP071794">
    <property type="protein sequence ID" value="QTD55409.1"/>
    <property type="molecule type" value="Genomic_DNA"/>
</dbReference>
<keyword evidence="10" id="KW-1185">Reference proteome</keyword>
<evidence type="ECO:0000256" key="6">
    <source>
        <dbReference type="SAM" id="MobiDB-lite"/>
    </source>
</evidence>
<feature type="transmembrane region" description="Helical" evidence="7">
    <location>
        <begin position="57"/>
        <end position="81"/>
    </location>
</feature>
<keyword evidence="5 7" id="KW-0472">Membrane</keyword>
<accession>A0ABX7T4I7</accession>
<comment type="subcellular location">
    <subcellularLocation>
        <location evidence="1">Cell membrane</location>
        <topology evidence="1">Single-pass membrane protein</topology>
    </subcellularLocation>
</comment>
<evidence type="ECO:0000256" key="1">
    <source>
        <dbReference type="ARBA" id="ARBA00004162"/>
    </source>
</evidence>
<dbReference type="InterPro" id="IPR052027">
    <property type="entry name" value="PspC"/>
</dbReference>
<feature type="region of interest" description="Disordered" evidence="6">
    <location>
        <begin position="1"/>
        <end position="25"/>
    </location>
</feature>
<keyword evidence="2" id="KW-1003">Cell membrane</keyword>
<feature type="domain" description="Phage shock protein PspC N-terminal" evidence="8">
    <location>
        <begin position="27"/>
        <end position="81"/>
    </location>
</feature>
<dbReference type="PANTHER" id="PTHR33885:SF3">
    <property type="entry name" value="PHAGE SHOCK PROTEIN C"/>
    <property type="match status" value="1"/>
</dbReference>
<dbReference type="InterPro" id="IPR007168">
    <property type="entry name" value="Phageshock_PspC_N"/>
</dbReference>
<evidence type="ECO:0000256" key="3">
    <source>
        <dbReference type="ARBA" id="ARBA00022692"/>
    </source>
</evidence>
<evidence type="ECO:0000256" key="7">
    <source>
        <dbReference type="SAM" id="Phobius"/>
    </source>
</evidence>
<proteinExistence type="predicted"/>
<evidence type="ECO:0000313" key="10">
    <source>
        <dbReference type="Proteomes" id="UP000663923"/>
    </source>
</evidence>
<evidence type="ECO:0000256" key="5">
    <source>
        <dbReference type="ARBA" id="ARBA00023136"/>
    </source>
</evidence>
<organism evidence="9 10">
    <name type="scientific">Parasphingorhabdus cellanae</name>
    <dbReference type="NCBI Taxonomy" id="2806553"/>
    <lineage>
        <taxon>Bacteria</taxon>
        <taxon>Pseudomonadati</taxon>
        <taxon>Pseudomonadota</taxon>
        <taxon>Alphaproteobacteria</taxon>
        <taxon>Sphingomonadales</taxon>
        <taxon>Sphingomonadaceae</taxon>
        <taxon>Parasphingorhabdus</taxon>
    </lineage>
</organism>
<reference evidence="9 10" key="1">
    <citation type="submission" date="2021-03" db="EMBL/GenBank/DDBJ databases">
        <title>Complete genome of Parasphingorhabdus_sp.JHSY0214.</title>
        <authorList>
            <person name="Yoo J.H."/>
            <person name="Bae J.W."/>
        </authorList>
    </citation>
    <scope>NUCLEOTIDE SEQUENCE [LARGE SCALE GENOMIC DNA]</scope>
    <source>
        <strain evidence="9 10">JHSY0214</strain>
    </source>
</reference>
<name>A0ABX7T4I7_9SPHN</name>
<sequence length="82" mass="8877">MADKNKPTSWPEPISSNKRKNSPVKNKLKLDKANGKLMGVCSGLANWSGMDANLLRIIFVLATIFGFGSAIIIYLAIGLIVD</sequence>
<dbReference type="PANTHER" id="PTHR33885">
    <property type="entry name" value="PHAGE SHOCK PROTEIN C"/>
    <property type="match status" value="1"/>
</dbReference>
<keyword evidence="4 7" id="KW-1133">Transmembrane helix</keyword>